<comment type="caution">
    <text evidence="6">The sequence shown here is derived from an EMBL/GenBank/DDBJ whole genome shotgun (WGS) entry which is preliminary data.</text>
</comment>
<keyword evidence="2" id="KW-0677">Repeat</keyword>
<dbReference type="PANTHER" id="PTHR19848:SF8">
    <property type="entry name" value="F-BOX AND WD REPEAT DOMAIN CONTAINING 7"/>
    <property type="match status" value="1"/>
</dbReference>
<dbReference type="Pfam" id="PF26355">
    <property type="entry name" value="HTH_VMAP-M9"/>
    <property type="match status" value="1"/>
</dbReference>
<dbReference type="PROSITE" id="PS50294">
    <property type="entry name" value="WD_REPEATS_REGION"/>
    <property type="match status" value="12"/>
</dbReference>
<feature type="repeat" description="WD" evidence="3">
    <location>
        <begin position="953"/>
        <end position="994"/>
    </location>
</feature>
<evidence type="ECO:0000313" key="6">
    <source>
        <dbReference type="EMBL" id="MBD2775981.1"/>
    </source>
</evidence>
<feature type="repeat" description="WD" evidence="3">
    <location>
        <begin position="653"/>
        <end position="693"/>
    </location>
</feature>
<reference evidence="6" key="1">
    <citation type="submission" date="2020-09" db="EMBL/GenBank/DDBJ databases">
        <title>Iningainema tapete sp. nov. (Scytonemataceae, Cyanobacteria) from greenhouses in central Florida (USA) produces two types of nodularin with biosynthetic potential for microcystin-LR and anabaenopeptins.</title>
        <authorList>
            <person name="Berthold D.E."/>
            <person name="Lefler F.W."/>
            <person name="Huang I.-S."/>
            <person name="Abdulla H."/>
            <person name="Zimba P.V."/>
            <person name="Laughinghouse H.D. IV."/>
        </authorList>
    </citation>
    <scope>NUCLEOTIDE SEQUENCE</scope>
    <source>
        <strain evidence="6">BLCCT55</strain>
    </source>
</reference>
<dbReference type="InterPro" id="IPR020472">
    <property type="entry name" value="WD40_PAC1"/>
</dbReference>
<evidence type="ECO:0000313" key="7">
    <source>
        <dbReference type="Proteomes" id="UP000629098"/>
    </source>
</evidence>
<keyword evidence="1 3" id="KW-0853">WD repeat</keyword>
<dbReference type="CDD" id="cd00200">
    <property type="entry name" value="WD40"/>
    <property type="match status" value="2"/>
</dbReference>
<dbReference type="GO" id="GO:0043531">
    <property type="term" value="F:ADP binding"/>
    <property type="evidence" value="ECO:0007669"/>
    <property type="project" value="InterPro"/>
</dbReference>
<evidence type="ECO:0000256" key="2">
    <source>
        <dbReference type="ARBA" id="ARBA00022737"/>
    </source>
</evidence>
<dbReference type="SMART" id="SM00320">
    <property type="entry name" value="WD40"/>
    <property type="match status" value="14"/>
</dbReference>
<proteinExistence type="predicted"/>
<dbReference type="Pfam" id="PF00931">
    <property type="entry name" value="NB-ARC"/>
    <property type="match status" value="1"/>
</dbReference>
<protein>
    <recommendedName>
        <fullName evidence="8">NB-ARC domain-containing protein</fullName>
    </recommendedName>
</protein>
<dbReference type="Pfam" id="PF00400">
    <property type="entry name" value="WD40"/>
    <property type="match status" value="13"/>
</dbReference>
<dbReference type="InterPro" id="IPR019775">
    <property type="entry name" value="WD40_repeat_CS"/>
</dbReference>
<dbReference type="InterPro" id="IPR036322">
    <property type="entry name" value="WD40_repeat_dom_sf"/>
</dbReference>
<dbReference type="SUPFAM" id="SSF50978">
    <property type="entry name" value="WD40 repeat-like"/>
    <property type="match status" value="2"/>
</dbReference>
<dbReference type="Gene3D" id="3.40.50.300">
    <property type="entry name" value="P-loop containing nucleotide triphosphate hydrolases"/>
    <property type="match status" value="1"/>
</dbReference>
<feature type="repeat" description="WD" evidence="3">
    <location>
        <begin position="995"/>
        <end position="1036"/>
    </location>
</feature>
<evidence type="ECO:0000259" key="4">
    <source>
        <dbReference type="Pfam" id="PF00931"/>
    </source>
</evidence>
<dbReference type="Proteomes" id="UP000629098">
    <property type="component" value="Unassembled WGS sequence"/>
</dbReference>
<accession>A0A8J7C9I5</accession>
<dbReference type="EMBL" id="JACXAE010000086">
    <property type="protein sequence ID" value="MBD2775981.1"/>
    <property type="molecule type" value="Genomic_DNA"/>
</dbReference>
<dbReference type="RefSeq" id="WP_190835040.1">
    <property type="nucleotide sequence ID" value="NZ_CAWPPI010000086.1"/>
</dbReference>
<dbReference type="InterPro" id="IPR002182">
    <property type="entry name" value="NB-ARC"/>
</dbReference>
<feature type="repeat" description="WD" evidence="3">
    <location>
        <begin position="611"/>
        <end position="652"/>
    </location>
</feature>
<organism evidence="6 7">
    <name type="scientific">Iningainema tapete BLCC-T55</name>
    <dbReference type="NCBI Taxonomy" id="2748662"/>
    <lineage>
        <taxon>Bacteria</taxon>
        <taxon>Bacillati</taxon>
        <taxon>Cyanobacteriota</taxon>
        <taxon>Cyanophyceae</taxon>
        <taxon>Nostocales</taxon>
        <taxon>Scytonemataceae</taxon>
        <taxon>Iningainema tapete</taxon>
    </lineage>
</organism>
<feature type="domain" description="NB-ARC" evidence="4">
    <location>
        <begin position="137"/>
        <end position="235"/>
    </location>
</feature>
<dbReference type="PRINTS" id="PR00320">
    <property type="entry name" value="GPROTEINBRPT"/>
</dbReference>
<feature type="repeat" description="WD" evidence="3">
    <location>
        <begin position="780"/>
        <end position="821"/>
    </location>
</feature>
<evidence type="ECO:0000259" key="5">
    <source>
        <dbReference type="Pfam" id="PF26355"/>
    </source>
</evidence>
<gene>
    <name evidence="6" type="ORF">ICL16_28965</name>
</gene>
<feature type="repeat" description="WD" evidence="3">
    <location>
        <begin position="738"/>
        <end position="779"/>
    </location>
</feature>
<name>A0A8J7C9I5_9CYAN</name>
<feature type="repeat" description="WD" evidence="3">
    <location>
        <begin position="1037"/>
        <end position="1078"/>
    </location>
</feature>
<evidence type="ECO:0000256" key="3">
    <source>
        <dbReference type="PROSITE-ProRule" id="PRU00221"/>
    </source>
</evidence>
<dbReference type="InterPro" id="IPR015943">
    <property type="entry name" value="WD40/YVTN_repeat-like_dom_sf"/>
</dbReference>
<dbReference type="SUPFAM" id="SSF52540">
    <property type="entry name" value="P-loop containing nucleoside triphosphate hydrolases"/>
    <property type="match status" value="1"/>
</dbReference>
<keyword evidence="7" id="KW-1185">Reference proteome</keyword>
<dbReference type="InterPro" id="IPR027417">
    <property type="entry name" value="P-loop_NTPase"/>
</dbReference>
<dbReference type="SUPFAM" id="SSF141571">
    <property type="entry name" value="Pentapeptide repeat-like"/>
    <property type="match status" value="1"/>
</dbReference>
<sequence>MNAEEALSFVDELVFVKTGKRLDDLQRIIFLGSWQGKSYKEIHKDCSDRCGLDHIMRNVAPELWKLLSRVLGEGEKVDKNHLQAPLNRARKQLERTQQLQLQLIEEDILPQVREEKKVTIVDWGEAPDVSVFFGRRSELDKLEEWIVKNHCRLVGIFGMGGIGKTALTVKLTQKIQDQFEYVIWRSLRNTPPIKELLANLLIQFLSTDIPETVGGRVTLLINCLRERRSLLVLDNAETIMQGGDRAGHYKEGYEGYGELLRRMGEEPHQSCLVLTSREKPKEFTPLEGEASPVRTLSLVGLGQIEGQEILKGKDLFGSQQEWAQLVKNYSGNPLALKLVSEPIRQLFSGDIAAFLEEGEIIFGDTRNLLDQQFERLSNLEKESMYWLAVKRELVSLKDLRNAIVCPFSESNLQDALTSLRQRSMIENSLKLFSLQSVVMEYMTDKLIEQVCQEITTGEIALFKSHALIEATAKDYIRKIQINLILKSVIDRLLTIFKFPNNLKDKLTQILSKLQKESPPEAGYAGGNILNLLCQLQVDLSGYDFSGLSVWQGYLQEVNLHDVNFANSNLDKSVFAEAIGSILSVAFSGESLAIGSSNGEICLFQGQGRSICKGHTHWVRSIAFSPDGQKFASGSDDQTVKIWDIKTGKFFSTLSGHSSCVRSVTFSNNGLVASGSEDGTVKIWNVDTGECLRTLTGHVGKVWSVAFSPNPPRGILASGGEDKTIKIWELDTGKCLKTLTGHENWVRSVAFSPEGQQIVSGGDDNTVRIWEVDTGKCIKTLTGHDNWVRSVAFNCDGRRIISGGDDNTVRIWDVSDGKCQNILYGHENRVWSVAFSPDGQRIASGSDDQTVKTWDASDGKCLSTVGGYSNWILSVAFSPDPPGGLLASGGEDKIVRIWDVKNHNIITTLRGHTSRIWSVAFSPDCRLLASGSDDRSIRIWDLKTNGGKQCLQVFTDHDHWVRSVAFSPDGLLLASGSDDHTVRIWDIHQGIGLKVLRGHGNWVRSVAFSPDGKLLASVSDDHTIRIWDVYTDASPRILLGHQNLVRSVAFSPDGKLIASGSNDHTVKIWDVRTGECIKTLTRHKNWVHSVAFSSDGHMLVSGCQDGTIYLWNVSDYKPIKSFHEDANEVLSVACSPDGKLIATGINNGIIRLRSMNKGGFEQPISLNIPKPYEGMNITSVIGLTEDQKRNLRALGAIEVKHT</sequence>
<feature type="repeat" description="WD" evidence="3">
    <location>
        <begin position="1079"/>
        <end position="1120"/>
    </location>
</feature>
<dbReference type="AlphaFoldDB" id="A0A8J7C9I5"/>
<dbReference type="InterPro" id="IPR001680">
    <property type="entry name" value="WD40_rpt"/>
</dbReference>
<evidence type="ECO:0000256" key="1">
    <source>
        <dbReference type="ARBA" id="ARBA00022574"/>
    </source>
</evidence>
<dbReference type="PROSITE" id="PS00678">
    <property type="entry name" value="WD_REPEATS_1"/>
    <property type="match status" value="11"/>
</dbReference>
<feature type="repeat" description="WD" evidence="3">
    <location>
        <begin position="864"/>
        <end position="907"/>
    </location>
</feature>
<dbReference type="Gene3D" id="2.130.10.10">
    <property type="entry name" value="YVTN repeat-like/Quinoprotein amine dehydrogenase"/>
    <property type="match status" value="4"/>
</dbReference>
<dbReference type="PANTHER" id="PTHR19848">
    <property type="entry name" value="WD40 REPEAT PROTEIN"/>
    <property type="match status" value="1"/>
</dbReference>
<dbReference type="InterPro" id="IPR058651">
    <property type="entry name" value="HTH_VMAP-M9"/>
</dbReference>
<feature type="domain" description="vWA-MoxR associated protein N-terminal HTH" evidence="5">
    <location>
        <begin position="1"/>
        <end position="88"/>
    </location>
</feature>
<dbReference type="PROSITE" id="PS50082">
    <property type="entry name" value="WD_REPEATS_2"/>
    <property type="match status" value="12"/>
</dbReference>
<evidence type="ECO:0008006" key="8">
    <source>
        <dbReference type="Google" id="ProtNLM"/>
    </source>
</evidence>
<feature type="repeat" description="WD" evidence="3">
    <location>
        <begin position="694"/>
        <end position="737"/>
    </location>
</feature>
<feature type="repeat" description="WD" evidence="3">
    <location>
        <begin position="908"/>
        <end position="943"/>
    </location>
</feature>
<feature type="repeat" description="WD" evidence="3">
    <location>
        <begin position="822"/>
        <end position="863"/>
    </location>
</feature>
<dbReference type="PRINTS" id="PR00364">
    <property type="entry name" value="DISEASERSIST"/>
</dbReference>